<dbReference type="SUPFAM" id="SSF48403">
    <property type="entry name" value="Ankyrin repeat"/>
    <property type="match status" value="1"/>
</dbReference>
<evidence type="ECO:0000313" key="16">
    <source>
        <dbReference type="EMBL" id="VDI78368.1"/>
    </source>
</evidence>
<dbReference type="PRINTS" id="PR01415">
    <property type="entry name" value="ANKYRIN"/>
</dbReference>
<feature type="repeat" description="ANK" evidence="12">
    <location>
        <begin position="606"/>
        <end position="631"/>
    </location>
</feature>
<keyword evidence="7" id="KW-0479">Metal-binding</keyword>
<dbReference type="Proteomes" id="UP000596742">
    <property type="component" value="Unassembled WGS sequence"/>
</dbReference>
<name>A0A8B6HDF4_MYTGA</name>
<evidence type="ECO:0000256" key="7">
    <source>
        <dbReference type="ARBA" id="ARBA00022723"/>
    </source>
</evidence>
<gene>
    <name evidence="16" type="ORF">MGAL_10B042812</name>
</gene>
<keyword evidence="10" id="KW-0833">Ubl conjugation pathway</keyword>
<dbReference type="EC" id="2.3.2.27" evidence="4"/>
<evidence type="ECO:0000256" key="4">
    <source>
        <dbReference type="ARBA" id="ARBA00012483"/>
    </source>
</evidence>
<feature type="repeat" description="ANK" evidence="12">
    <location>
        <begin position="491"/>
        <end position="523"/>
    </location>
</feature>
<keyword evidence="16" id="KW-0012">Acyltransferase</keyword>
<evidence type="ECO:0000256" key="13">
    <source>
        <dbReference type="PROSITE-ProRule" id="PRU00228"/>
    </source>
</evidence>
<keyword evidence="6 16" id="KW-0808">Transferase</keyword>
<reference evidence="16" key="1">
    <citation type="submission" date="2018-11" db="EMBL/GenBank/DDBJ databases">
        <authorList>
            <person name="Alioto T."/>
            <person name="Alioto T."/>
        </authorList>
    </citation>
    <scope>NUCLEOTIDE SEQUENCE</scope>
</reference>
<evidence type="ECO:0000256" key="5">
    <source>
        <dbReference type="ARBA" id="ARBA00022490"/>
    </source>
</evidence>
<dbReference type="InterPro" id="IPR043145">
    <property type="entry name" value="Znf_ZZ_sf"/>
</dbReference>
<comment type="caution">
    <text evidence="16">The sequence shown here is derived from an EMBL/GenBank/DDBJ whole genome shotgun (WGS) entry which is preliminary data.</text>
</comment>
<protein>
    <recommendedName>
        <fullName evidence="4">RING-type E3 ubiquitin transferase</fullName>
        <ecNumber evidence="4">2.3.2.27</ecNumber>
    </recommendedName>
</protein>
<dbReference type="Gene3D" id="1.25.40.20">
    <property type="entry name" value="Ankyrin repeat-containing domain"/>
    <property type="match status" value="2"/>
</dbReference>
<dbReference type="OrthoDB" id="6114319at2759"/>
<keyword evidence="5" id="KW-0963">Cytoplasm</keyword>
<dbReference type="Gene3D" id="2.30.30.40">
    <property type="entry name" value="SH3 Domains"/>
    <property type="match status" value="2"/>
</dbReference>
<evidence type="ECO:0000256" key="1">
    <source>
        <dbReference type="ARBA" id="ARBA00000900"/>
    </source>
</evidence>
<dbReference type="GO" id="GO:0016567">
    <property type="term" value="P:protein ubiquitination"/>
    <property type="evidence" value="ECO:0007669"/>
    <property type="project" value="UniProtKB-UniPathway"/>
</dbReference>
<keyword evidence="12" id="KW-0040">ANK repeat</keyword>
<proteinExistence type="predicted"/>
<dbReference type="EMBL" id="UYJE01009957">
    <property type="protein sequence ID" value="VDI78368.1"/>
    <property type="molecule type" value="Genomic_DNA"/>
</dbReference>
<feature type="non-terminal residue" evidence="16">
    <location>
        <position position="1"/>
    </location>
</feature>
<dbReference type="SMART" id="SM00291">
    <property type="entry name" value="ZnF_ZZ"/>
    <property type="match status" value="1"/>
</dbReference>
<evidence type="ECO:0000256" key="2">
    <source>
        <dbReference type="ARBA" id="ARBA00004496"/>
    </source>
</evidence>
<dbReference type="UniPathway" id="UPA00143"/>
<dbReference type="PROSITE" id="PS01357">
    <property type="entry name" value="ZF_ZZ_1"/>
    <property type="match status" value="1"/>
</dbReference>
<keyword evidence="11" id="KW-0862">Zinc</keyword>
<dbReference type="InterPro" id="IPR037252">
    <property type="entry name" value="Mib_Herc2_sf"/>
</dbReference>
<evidence type="ECO:0000256" key="12">
    <source>
        <dbReference type="PROSITE-ProRule" id="PRU00023"/>
    </source>
</evidence>
<dbReference type="Gene3D" id="3.30.60.90">
    <property type="match status" value="1"/>
</dbReference>
<organism evidence="16 17">
    <name type="scientific">Mytilus galloprovincialis</name>
    <name type="common">Mediterranean mussel</name>
    <dbReference type="NCBI Taxonomy" id="29158"/>
    <lineage>
        <taxon>Eukaryota</taxon>
        <taxon>Metazoa</taxon>
        <taxon>Spiralia</taxon>
        <taxon>Lophotrochozoa</taxon>
        <taxon>Mollusca</taxon>
        <taxon>Bivalvia</taxon>
        <taxon>Autobranchia</taxon>
        <taxon>Pteriomorphia</taxon>
        <taxon>Mytilida</taxon>
        <taxon>Mytiloidea</taxon>
        <taxon>Mytilidae</taxon>
        <taxon>Mytilinae</taxon>
        <taxon>Mytilus</taxon>
    </lineage>
</organism>
<dbReference type="GO" id="GO:0005737">
    <property type="term" value="C:cytoplasm"/>
    <property type="evidence" value="ECO:0007669"/>
    <property type="project" value="UniProtKB-SubCell"/>
</dbReference>
<dbReference type="GO" id="GO:0061630">
    <property type="term" value="F:ubiquitin protein ligase activity"/>
    <property type="evidence" value="ECO:0007669"/>
    <property type="project" value="UniProtKB-EC"/>
</dbReference>
<keyword evidence="8" id="KW-0677">Repeat</keyword>
<comment type="subcellular location">
    <subcellularLocation>
        <location evidence="2">Cytoplasm</location>
    </subcellularLocation>
</comment>
<evidence type="ECO:0000256" key="8">
    <source>
        <dbReference type="ARBA" id="ARBA00022737"/>
    </source>
</evidence>
<evidence type="ECO:0000313" key="17">
    <source>
        <dbReference type="Proteomes" id="UP000596742"/>
    </source>
</evidence>
<dbReference type="SUPFAM" id="SSF159034">
    <property type="entry name" value="Mib/herc2 domain-like"/>
    <property type="match status" value="2"/>
</dbReference>
<dbReference type="Pfam" id="PF12796">
    <property type="entry name" value="Ank_2"/>
    <property type="match status" value="2"/>
</dbReference>
<evidence type="ECO:0000256" key="11">
    <source>
        <dbReference type="ARBA" id="ARBA00022833"/>
    </source>
</evidence>
<feature type="domain" description="ZZ-type" evidence="14">
    <location>
        <begin position="71"/>
        <end position="123"/>
    </location>
</feature>
<evidence type="ECO:0000256" key="6">
    <source>
        <dbReference type="ARBA" id="ARBA00022679"/>
    </source>
</evidence>
<evidence type="ECO:0000256" key="3">
    <source>
        <dbReference type="ARBA" id="ARBA00004906"/>
    </source>
</evidence>
<dbReference type="SMART" id="SM00248">
    <property type="entry name" value="ANK"/>
    <property type="match status" value="6"/>
</dbReference>
<dbReference type="Pfam" id="PF18346">
    <property type="entry name" value="SH3_15"/>
    <property type="match status" value="2"/>
</dbReference>
<dbReference type="GO" id="GO:0008270">
    <property type="term" value="F:zinc ion binding"/>
    <property type="evidence" value="ECO:0007669"/>
    <property type="project" value="UniProtKB-KW"/>
</dbReference>
<dbReference type="PROSITE" id="PS50088">
    <property type="entry name" value="ANK_REPEAT"/>
    <property type="match status" value="3"/>
</dbReference>
<keyword evidence="17" id="KW-1185">Reference proteome</keyword>
<sequence>MSIGLRVVRGPDWKQGEKDGGEGHLGTVVCVKENNSVDVVWDNGNLTTCNIGKDGRRELRVVDNAPAGIKHYGIACTVCKRQPILGTRWKCGKCSDINLCTICYFSDKHDLSHEFERYNRQTTSRPEKVKKRAISQKMRALGIFPGAVVTRGKDWNYGKDDGGPGTKGTVTELKNYKTDTGARNAVHVKWTNGKTCEYRVGASGKMDLIYVEPGVGTDYYRDHLYIPDSSQRLTREYSFIGDKPKPKEEEIGFLEKNLDEADNPGLDSVLHVGDRVCVFIPSEELKEVQRGKGGWSMRMTECIGRIGIVKQIESNDIIEVQYDGISWQFYQGAVRKVYNVKQGDTVKILPGEKVVELLQRGHGGWEDAMKKACGKIGKVEKVDSDGDVVVQFGQQVWVYSPACLIPAPGQKVHTLELVQTQMKPQAREESTRNDLSDSLARLVAHMVILGHQQRMQTIGPEQMVQAVVKGDIASVQQYIKLKKDLVNCKFKELTPLMFASHGGHLSIVKLLLENGANLETLSEDSNTALLIAAAGKKEAIALYILQRGASVKVIGSHKRTVAHHASYFGMNDLLRATLQKEYTIFPSATEKLLEKSPELSKTTKTDGFSALHIAAINDHQDVAETLLTKGVTDINLKNEEGLTPLHVACHEAYFEMVELLIENDADVNTKSNTGYTPLHVTLGVEQQKLPGLLGLMLSRPNDESERVKIACLLIDNDADTTIKDNTGKTSLQICKSPRVRDGVLNFMKR</sequence>
<dbReference type="PANTHER" id="PTHR24202:SF4">
    <property type="entry name" value="E3 UBIQUITIN-PROTEIN LIGASE MIB2-RELATED"/>
    <property type="match status" value="1"/>
</dbReference>
<keyword evidence="9 13" id="KW-0863">Zinc-finger</keyword>
<dbReference type="Pfam" id="PF06701">
    <property type="entry name" value="MIB_HERC2"/>
    <property type="match status" value="2"/>
</dbReference>
<dbReference type="InterPro" id="IPR010606">
    <property type="entry name" value="Mib_Herc2"/>
</dbReference>
<dbReference type="PROSITE" id="PS50297">
    <property type="entry name" value="ANK_REP_REGION"/>
    <property type="match status" value="3"/>
</dbReference>
<dbReference type="SUPFAM" id="SSF57850">
    <property type="entry name" value="RING/U-box"/>
    <property type="match status" value="1"/>
</dbReference>
<dbReference type="PROSITE" id="PS50135">
    <property type="entry name" value="ZF_ZZ_2"/>
    <property type="match status" value="1"/>
</dbReference>
<evidence type="ECO:0000256" key="9">
    <source>
        <dbReference type="ARBA" id="ARBA00022771"/>
    </source>
</evidence>
<dbReference type="InterPro" id="IPR002110">
    <property type="entry name" value="Ankyrin_rpt"/>
</dbReference>
<feature type="domain" description="MIB/HERC2" evidence="15">
    <location>
        <begin position="1"/>
        <end position="65"/>
    </location>
</feature>
<dbReference type="PROSITE" id="PS51416">
    <property type="entry name" value="MIB_HERC2"/>
    <property type="match status" value="2"/>
</dbReference>
<comment type="catalytic activity">
    <reaction evidence="1">
        <text>S-ubiquitinyl-[E2 ubiquitin-conjugating enzyme]-L-cysteine + [acceptor protein]-L-lysine = [E2 ubiquitin-conjugating enzyme]-L-cysteine + N(6)-ubiquitinyl-[acceptor protein]-L-lysine.</text>
        <dbReference type="EC" id="2.3.2.27"/>
    </reaction>
</comment>
<dbReference type="AlphaFoldDB" id="A0A8B6HDF4"/>
<feature type="repeat" description="ANK" evidence="12">
    <location>
        <begin position="640"/>
        <end position="672"/>
    </location>
</feature>
<evidence type="ECO:0000259" key="14">
    <source>
        <dbReference type="PROSITE" id="PS50135"/>
    </source>
</evidence>
<dbReference type="InterPro" id="IPR040847">
    <property type="entry name" value="SH3_15"/>
</dbReference>
<comment type="pathway">
    <text evidence="3">Protein modification; protein ubiquitination.</text>
</comment>
<accession>A0A8B6HDF4</accession>
<feature type="domain" description="MIB/HERC2" evidence="15">
    <location>
        <begin position="135"/>
        <end position="214"/>
    </location>
</feature>
<dbReference type="InterPro" id="IPR036770">
    <property type="entry name" value="Ankyrin_rpt-contain_sf"/>
</dbReference>
<dbReference type="PANTHER" id="PTHR24202">
    <property type="entry name" value="E3 UBIQUITIN-PROTEIN LIGASE MIB2"/>
    <property type="match status" value="1"/>
</dbReference>
<evidence type="ECO:0000259" key="15">
    <source>
        <dbReference type="PROSITE" id="PS51416"/>
    </source>
</evidence>
<dbReference type="InterPro" id="IPR000433">
    <property type="entry name" value="Znf_ZZ"/>
</dbReference>
<evidence type="ECO:0000256" key="10">
    <source>
        <dbReference type="ARBA" id="ARBA00022786"/>
    </source>
</evidence>
<dbReference type="Pfam" id="PF00569">
    <property type="entry name" value="ZZ"/>
    <property type="match status" value="1"/>
</dbReference>